<reference evidence="2 3" key="1">
    <citation type="submission" date="2016-11" db="EMBL/GenBank/DDBJ databases">
        <authorList>
            <person name="Jaros S."/>
            <person name="Januszkiewicz K."/>
            <person name="Wedrychowicz H."/>
        </authorList>
    </citation>
    <scope>NUCLEOTIDE SEQUENCE [LARGE SCALE GENOMIC DNA]</scope>
    <source>
        <strain evidence="2 3">DSM 9705</strain>
    </source>
</reference>
<dbReference type="Gene3D" id="3.30.450.20">
    <property type="entry name" value="PAS domain"/>
    <property type="match status" value="1"/>
</dbReference>
<sequence>MSKHTPLQNDISAAIFAALPEPFFVFDEEGRYVHIFGGADQQKYHRGEHLLGKRIHDVIDPYLADRFIAEIEKAIAANKVHTFTYQLSAQDIRGSEELPGPPGKQWFEAHISPIAATAGQPRMVVWIAFNITKLRNTVTEKEILITSLQNAIGEIKTLRGILPICSHCKKIRDDNGYWNQLETYIKEHSEADLSHGICPECLKKHYPEFTFND</sequence>
<dbReference type="AlphaFoldDB" id="A0A1M5YI71"/>
<dbReference type="InterPro" id="IPR035965">
    <property type="entry name" value="PAS-like_dom_sf"/>
</dbReference>
<dbReference type="Pfam" id="PF08448">
    <property type="entry name" value="PAS_4"/>
    <property type="match status" value="1"/>
</dbReference>
<dbReference type="InterPro" id="IPR000014">
    <property type="entry name" value="PAS"/>
</dbReference>
<dbReference type="CDD" id="cd00130">
    <property type="entry name" value="PAS"/>
    <property type="match status" value="1"/>
</dbReference>
<dbReference type="STRING" id="1121409.SAMN02745124_04049"/>
<dbReference type="Proteomes" id="UP000184139">
    <property type="component" value="Unassembled WGS sequence"/>
</dbReference>
<protein>
    <submittedName>
        <fullName evidence="2">PAS fold-containing protein</fullName>
    </submittedName>
</protein>
<evidence type="ECO:0000259" key="1">
    <source>
        <dbReference type="Pfam" id="PF08448"/>
    </source>
</evidence>
<feature type="domain" description="PAS fold-4" evidence="1">
    <location>
        <begin position="16"/>
        <end position="135"/>
    </location>
</feature>
<dbReference type="InterPro" id="IPR013656">
    <property type="entry name" value="PAS_4"/>
</dbReference>
<evidence type="ECO:0000313" key="3">
    <source>
        <dbReference type="Proteomes" id="UP000184139"/>
    </source>
</evidence>
<evidence type="ECO:0000313" key="2">
    <source>
        <dbReference type="EMBL" id="SHI11614.1"/>
    </source>
</evidence>
<gene>
    <name evidence="2" type="ORF">SAMN02745124_04049</name>
</gene>
<dbReference type="SUPFAM" id="SSF55785">
    <property type="entry name" value="PYP-like sensor domain (PAS domain)"/>
    <property type="match status" value="1"/>
</dbReference>
<organism evidence="2 3">
    <name type="scientific">Desulfofustis glycolicus DSM 9705</name>
    <dbReference type="NCBI Taxonomy" id="1121409"/>
    <lineage>
        <taxon>Bacteria</taxon>
        <taxon>Pseudomonadati</taxon>
        <taxon>Thermodesulfobacteriota</taxon>
        <taxon>Desulfobulbia</taxon>
        <taxon>Desulfobulbales</taxon>
        <taxon>Desulfocapsaceae</taxon>
        <taxon>Desulfofustis</taxon>
    </lineage>
</organism>
<dbReference type="RefSeq" id="WP_073378999.1">
    <property type="nucleotide sequence ID" value="NZ_FQXS01000038.1"/>
</dbReference>
<name>A0A1M5YI71_9BACT</name>
<dbReference type="OrthoDB" id="5503776at2"/>
<accession>A0A1M5YI71</accession>
<dbReference type="EMBL" id="FQXS01000038">
    <property type="protein sequence ID" value="SHI11614.1"/>
    <property type="molecule type" value="Genomic_DNA"/>
</dbReference>
<proteinExistence type="predicted"/>
<keyword evidence="3" id="KW-1185">Reference proteome</keyword>